<dbReference type="Gene3D" id="2.60.120.260">
    <property type="entry name" value="Galactose-binding domain-like"/>
    <property type="match status" value="1"/>
</dbReference>
<dbReference type="AlphaFoldDB" id="A0A8W8JUC6"/>
<dbReference type="PANTHER" id="PTHR45713:SF6">
    <property type="entry name" value="F5_8 TYPE C DOMAIN-CONTAINING PROTEIN"/>
    <property type="match status" value="1"/>
</dbReference>
<accession>A0A8W8JUC6</accession>
<evidence type="ECO:0000313" key="2">
    <source>
        <dbReference type="EnsemblMetazoa" id="G21022.1:cds"/>
    </source>
</evidence>
<dbReference type="CDD" id="cd00055">
    <property type="entry name" value="EGF_Lam"/>
    <property type="match status" value="1"/>
</dbReference>
<evidence type="ECO:0008006" key="4">
    <source>
        <dbReference type="Google" id="ProtNLM"/>
    </source>
</evidence>
<dbReference type="InterPro" id="IPR051941">
    <property type="entry name" value="BG_Antigen-Binding_Lectin"/>
</dbReference>
<dbReference type="EnsemblMetazoa" id="G21022.1">
    <property type="protein sequence ID" value="G21022.1:cds"/>
    <property type="gene ID" value="G21022"/>
</dbReference>
<evidence type="ECO:0000256" key="1">
    <source>
        <dbReference type="SAM" id="SignalP"/>
    </source>
</evidence>
<reference evidence="2" key="1">
    <citation type="submission" date="2022-08" db="UniProtKB">
        <authorList>
            <consortium name="EnsemblMetazoa"/>
        </authorList>
    </citation>
    <scope>IDENTIFICATION</scope>
    <source>
        <strain evidence="2">05x7-T-G4-1.051#20</strain>
    </source>
</reference>
<dbReference type="InterPro" id="IPR002049">
    <property type="entry name" value="LE_dom"/>
</dbReference>
<sequence>MYIICLCVGLFAISSAYVNVALNKPAYQQNQWKPGDKTYDASNAVDGRKSDLTWNGGQCAVSFGERVATWWVNLTSVHSIHHITIYFLTGSFSGHIFDHLGFSVYISNTTDILQGTLCFKDSNFTPDTMPSIFNTTCPVHGQYVIYYNERESGVIYPHGYQKYVDADICEVEVYGCPIVDNLYGADCCPDVNCQKCNMETDICVECEPGFEGHQCEQACQNGFYGEGCSEIWFLTGHKFAGFGHIRKSDIHCHDLLEWQDSIAASCIRDQVTLANLQDTVSTPKE</sequence>
<dbReference type="PANTHER" id="PTHR45713">
    <property type="entry name" value="FTP DOMAIN-CONTAINING PROTEIN"/>
    <property type="match status" value="1"/>
</dbReference>
<proteinExistence type="predicted"/>
<dbReference type="Proteomes" id="UP000005408">
    <property type="component" value="Unassembled WGS sequence"/>
</dbReference>
<keyword evidence="1" id="KW-0732">Signal</keyword>
<feature type="signal peptide" evidence="1">
    <location>
        <begin position="1"/>
        <end position="16"/>
    </location>
</feature>
<keyword evidence="3" id="KW-1185">Reference proteome</keyword>
<evidence type="ECO:0000313" key="3">
    <source>
        <dbReference type="Proteomes" id="UP000005408"/>
    </source>
</evidence>
<name>A0A8W8JUC6_MAGGI</name>
<organism evidence="2 3">
    <name type="scientific">Magallana gigas</name>
    <name type="common">Pacific oyster</name>
    <name type="synonym">Crassostrea gigas</name>
    <dbReference type="NCBI Taxonomy" id="29159"/>
    <lineage>
        <taxon>Eukaryota</taxon>
        <taxon>Metazoa</taxon>
        <taxon>Spiralia</taxon>
        <taxon>Lophotrochozoa</taxon>
        <taxon>Mollusca</taxon>
        <taxon>Bivalvia</taxon>
        <taxon>Autobranchia</taxon>
        <taxon>Pteriomorphia</taxon>
        <taxon>Ostreida</taxon>
        <taxon>Ostreoidea</taxon>
        <taxon>Ostreidae</taxon>
        <taxon>Magallana</taxon>
    </lineage>
</organism>
<dbReference type="SUPFAM" id="SSF49785">
    <property type="entry name" value="Galactose-binding domain-like"/>
    <property type="match status" value="1"/>
</dbReference>
<dbReference type="InterPro" id="IPR008979">
    <property type="entry name" value="Galactose-bd-like_sf"/>
</dbReference>
<feature type="chain" id="PRO_5036488270" description="Scavenger receptor class F member 2" evidence="1">
    <location>
        <begin position="17"/>
        <end position="285"/>
    </location>
</feature>
<protein>
    <recommendedName>
        <fullName evidence="4">Scavenger receptor class F member 2</fullName>
    </recommendedName>
</protein>